<dbReference type="GO" id="GO:0005739">
    <property type="term" value="C:mitochondrion"/>
    <property type="evidence" value="ECO:0007669"/>
    <property type="project" value="GOC"/>
</dbReference>
<comment type="caution">
    <text evidence="11">The sequence shown here is derived from an EMBL/GenBank/DDBJ whole genome shotgun (WGS) entry which is preliminary data.</text>
</comment>
<keyword evidence="3 11" id="KW-0489">Methyltransferase</keyword>
<evidence type="ECO:0000256" key="9">
    <source>
        <dbReference type="SAM" id="SignalP"/>
    </source>
</evidence>
<proteinExistence type="inferred from homology"/>
<dbReference type="InterPro" id="IPR029063">
    <property type="entry name" value="SAM-dependent_MTases_sf"/>
</dbReference>
<dbReference type="AlphaFoldDB" id="W7TC99"/>
<evidence type="ECO:0000256" key="3">
    <source>
        <dbReference type="ARBA" id="ARBA00022603"/>
    </source>
</evidence>
<feature type="compositionally biased region" description="Low complexity" evidence="8">
    <location>
        <begin position="90"/>
        <end position="103"/>
    </location>
</feature>
<name>W7TC99_9STRA</name>
<evidence type="ECO:0000256" key="2">
    <source>
        <dbReference type="ARBA" id="ARBA00022490"/>
    </source>
</evidence>
<keyword evidence="6" id="KW-0819">tRNA processing</keyword>
<dbReference type="GO" id="GO:0052906">
    <property type="term" value="F:tRNA (guanine(37)-N1)-methyltransferase activity"/>
    <property type="evidence" value="ECO:0007669"/>
    <property type="project" value="UniProtKB-EC"/>
</dbReference>
<feature type="compositionally biased region" description="Low complexity" evidence="8">
    <location>
        <begin position="218"/>
        <end position="228"/>
    </location>
</feature>
<feature type="region of interest" description="Disordered" evidence="8">
    <location>
        <begin position="199"/>
        <end position="228"/>
    </location>
</feature>
<feature type="domain" description="SAM-dependent methyltransferase TRM5/TYW2-type" evidence="10">
    <location>
        <begin position="281"/>
        <end position="522"/>
    </location>
</feature>
<feature type="compositionally biased region" description="Low complexity" evidence="8">
    <location>
        <begin position="474"/>
        <end position="487"/>
    </location>
</feature>
<comment type="similarity">
    <text evidence="1">Belongs to the class I-like SAM-binding methyltransferase superfamily. TRM5/TYW2 family.</text>
</comment>
<organism evidence="11 12">
    <name type="scientific">Nannochloropsis gaditana</name>
    <dbReference type="NCBI Taxonomy" id="72520"/>
    <lineage>
        <taxon>Eukaryota</taxon>
        <taxon>Sar</taxon>
        <taxon>Stramenopiles</taxon>
        <taxon>Ochrophyta</taxon>
        <taxon>Eustigmatophyceae</taxon>
        <taxon>Eustigmatales</taxon>
        <taxon>Monodopsidaceae</taxon>
        <taxon>Nannochloropsis</taxon>
    </lineage>
</organism>
<evidence type="ECO:0000313" key="12">
    <source>
        <dbReference type="Proteomes" id="UP000019335"/>
    </source>
</evidence>
<dbReference type="PANTHER" id="PTHR23245:SF43">
    <property type="entry name" value="TRNA (GUANINE(37)-N1)-METHYLTRANSFERASE 2"/>
    <property type="match status" value="1"/>
</dbReference>
<feature type="signal peptide" evidence="9">
    <location>
        <begin position="1"/>
        <end position="23"/>
    </location>
</feature>
<dbReference type="FunFam" id="3.30.300.110:FF:000001">
    <property type="entry name" value="tRNA (guanine(37)-N1)-methyltransferase"/>
    <property type="match status" value="1"/>
</dbReference>
<evidence type="ECO:0000313" key="11">
    <source>
        <dbReference type="EMBL" id="EWM21178.1"/>
    </source>
</evidence>
<feature type="region of interest" description="Disordered" evidence="8">
    <location>
        <begin position="454"/>
        <end position="522"/>
    </location>
</feature>
<evidence type="ECO:0000256" key="4">
    <source>
        <dbReference type="ARBA" id="ARBA00022679"/>
    </source>
</evidence>
<evidence type="ECO:0000256" key="5">
    <source>
        <dbReference type="ARBA" id="ARBA00022691"/>
    </source>
</evidence>
<keyword evidence="12" id="KW-1185">Reference proteome</keyword>
<evidence type="ECO:0000259" key="10">
    <source>
        <dbReference type="PROSITE" id="PS51684"/>
    </source>
</evidence>
<dbReference type="EMBL" id="AZIL01002624">
    <property type="protein sequence ID" value="EWM21178.1"/>
    <property type="molecule type" value="Genomic_DNA"/>
</dbReference>
<reference evidence="11 12" key="1">
    <citation type="journal article" date="2014" name="Mol. Plant">
        <title>Chromosome Scale Genome Assembly and Transcriptome Profiling of Nannochloropsis gaditana in Nitrogen Depletion.</title>
        <authorList>
            <person name="Corteggiani Carpinelli E."/>
            <person name="Telatin A."/>
            <person name="Vitulo N."/>
            <person name="Forcato C."/>
            <person name="D'Angelo M."/>
            <person name="Schiavon R."/>
            <person name="Vezzi A."/>
            <person name="Giacometti G.M."/>
            <person name="Morosinotto T."/>
            <person name="Valle G."/>
        </authorList>
    </citation>
    <scope>NUCLEOTIDE SEQUENCE [LARGE SCALE GENOMIC DNA]</scope>
    <source>
        <strain evidence="11 12">B-31</strain>
    </source>
</reference>
<keyword evidence="2" id="KW-0963">Cytoplasm</keyword>
<keyword evidence="9" id="KW-0732">Signal</keyword>
<feature type="chain" id="PRO_5004900607" evidence="9">
    <location>
        <begin position="24"/>
        <end position="522"/>
    </location>
</feature>
<dbReference type="PANTHER" id="PTHR23245">
    <property type="entry name" value="TRNA METHYLTRANSFERASE"/>
    <property type="match status" value="1"/>
</dbReference>
<dbReference type="Gene3D" id="3.30.300.110">
    <property type="entry name" value="Met-10+ protein-like domains"/>
    <property type="match status" value="1"/>
</dbReference>
<dbReference type="InterPro" id="IPR030382">
    <property type="entry name" value="MeTrfase_TRM5/TYW2"/>
</dbReference>
<gene>
    <name evidence="11" type="ORF">Naga_100111g6</name>
</gene>
<dbReference type="Pfam" id="PF25133">
    <property type="entry name" value="TYW2_N_2"/>
    <property type="match status" value="1"/>
</dbReference>
<dbReference type="Gene3D" id="3.40.50.150">
    <property type="entry name" value="Vaccinia Virus protein VP39"/>
    <property type="match status" value="1"/>
</dbReference>
<evidence type="ECO:0000256" key="7">
    <source>
        <dbReference type="ARBA" id="ARBA00047783"/>
    </source>
</evidence>
<dbReference type="CDD" id="cd02440">
    <property type="entry name" value="AdoMet_MTases"/>
    <property type="match status" value="1"/>
</dbReference>
<dbReference type="OrthoDB" id="408788at2759"/>
<accession>W7TC99</accession>
<keyword evidence="5" id="KW-0949">S-adenosyl-L-methionine</keyword>
<dbReference type="InterPro" id="IPR056743">
    <property type="entry name" value="TRM5-TYW2-like_MTfase"/>
</dbReference>
<dbReference type="GO" id="GO:0002939">
    <property type="term" value="P:tRNA N1-guanine methylation"/>
    <property type="evidence" value="ECO:0007669"/>
    <property type="project" value="TreeGrafter"/>
</dbReference>
<evidence type="ECO:0000256" key="1">
    <source>
        <dbReference type="ARBA" id="ARBA00009775"/>
    </source>
</evidence>
<dbReference type="InterPro" id="IPR056744">
    <property type="entry name" value="TRM5/TYW2-like_N"/>
</dbReference>
<evidence type="ECO:0000256" key="8">
    <source>
        <dbReference type="SAM" id="MobiDB-lite"/>
    </source>
</evidence>
<dbReference type="Pfam" id="PF02475">
    <property type="entry name" value="TRM5-TYW2_MTfase"/>
    <property type="match status" value="1"/>
</dbReference>
<dbReference type="Proteomes" id="UP000019335">
    <property type="component" value="Unassembled WGS sequence"/>
</dbReference>
<dbReference type="PROSITE" id="PS51684">
    <property type="entry name" value="SAM_MT_TRM5_TYW2"/>
    <property type="match status" value="1"/>
</dbReference>
<dbReference type="GO" id="GO:0070901">
    <property type="term" value="P:mitochondrial tRNA methylation"/>
    <property type="evidence" value="ECO:0007669"/>
    <property type="project" value="UniProtKB-ARBA"/>
</dbReference>
<protein>
    <submittedName>
        <fullName evidence="11">Trna-methyltransferase</fullName>
    </submittedName>
</protein>
<dbReference type="SUPFAM" id="SSF53335">
    <property type="entry name" value="S-adenosyl-L-methionine-dependent methyltransferases"/>
    <property type="match status" value="1"/>
</dbReference>
<evidence type="ECO:0000256" key="6">
    <source>
        <dbReference type="ARBA" id="ARBA00022694"/>
    </source>
</evidence>
<sequence length="522" mass="56572">MMKVSGILSQSLAFCVLCGQAAATAWSRRRHQLLQHHQHAFIFGLMGTFPRAGRYASNFLVEQRSRCFSATSSLSSSTLSAFPSSNSSYSSSSSSNPASSPHPFLSPPRPLSSSSSQHDSFIPSLLDKSLFESECHVQALRLPAAYCHHAIQSLSPFLFRSTTQRSVMLPGRCTLPLDPPLKPDERLLLFCPPMLDDDQEDGDARARGCAEPTRQHQTHTSHGSETSTGCQELVDNLLRTIPFASLLPPPGLPVRLTYEDLSLHQALRRLLPPSLDVPASFETVGHLAHLNLRAEVLPYKHLIAQVVLDKNRKRLQTVVNKVGEIGSTFRVLPLEVIGGKKDTCVRVKESGARFEFDYAQVYWNSRLQGEHARIIDLVVSEGREGGRAGAGVERVDDTGDSPPVVVWDVFAGVGPFALPLAVRGCQVYANDLNPDSYRYLCHNAALNKVPLSFPSVPPSSPSSLPAGLPDAKGSSARAAATPSSSALPAPPPILLPQAPSPRSVQSGREGLPTRPRPGEETR</sequence>
<keyword evidence="4 11" id="KW-0808">Transferase</keyword>
<feature type="region of interest" description="Disordered" evidence="8">
    <location>
        <begin position="90"/>
        <end position="117"/>
    </location>
</feature>
<comment type="catalytic activity">
    <reaction evidence="7">
        <text>guanosine(37) in tRNA + S-adenosyl-L-methionine = N(1)-methylguanosine(37) in tRNA + S-adenosyl-L-homocysteine + H(+)</text>
        <dbReference type="Rhea" id="RHEA:36899"/>
        <dbReference type="Rhea" id="RHEA-COMP:10145"/>
        <dbReference type="Rhea" id="RHEA-COMP:10147"/>
        <dbReference type="ChEBI" id="CHEBI:15378"/>
        <dbReference type="ChEBI" id="CHEBI:57856"/>
        <dbReference type="ChEBI" id="CHEBI:59789"/>
        <dbReference type="ChEBI" id="CHEBI:73542"/>
        <dbReference type="ChEBI" id="CHEBI:74269"/>
        <dbReference type="EC" id="2.1.1.228"/>
    </reaction>
</comment>